<proteinExistence type="predicted"/>
<gene>
    <name evidence="3" type="ORF">CK203_009780</name>
    <name evidence="2" type="ORF">CK203_076097</name>
</gene>
<dbReference type="OrthoDB" id="1921202at2759"/>
<evidence type="ECO:0000313" key="3">
    <source>
        <dbReference type="EMBL" id="RVX12911.1"/>
    </source>
</evidence>
<evidence type="ECO:0000256" key="1">
    <source>
        <dbReference type="SAM" id="MobiDB-lite"/>
    </source>
</evidence>
<feature type="compositionally biased region" description="Basic and acidic residues" evidence="1">
    <location>
        <begin position="52"/>
        <end position="72"/>
    </location>
</feature>
<dbReference type="AlphaFoldDB" id="A0A438JVB3"/>
<name>A0A438JVB3_VITVI</name>
<dbReference type="PANTHER" id="PTHR33401">
    <property type="entry name" value="LIGHT-HARVESTING COMPLEX-LIKE PROTEIN OHP2, CHLOROPLASTIC"/>
    <property type="match status" value="1"/>
</dbReference>
<organism evidence="3 4">
    <name type="scientific">Vitis vinifera</name>
    <name type="common">Grape</name>
    <dbReference type="NCBI Taxonomy" id="29760"/>
    <lineage>
        <taxon>Eukaryota</taxon>
        <taxon>Viridiplantae</taxon>
        <taxon>Streptophyta</taxon>
        <taxon>Embryophyta</taxon>
        <taxon>Tracheophyta</taxon>
        <taxon>Spermatophyta</taxon>
        <taxon>Magnoliopsida</taxon>
        <taxon>eudicotyledons</taxon>
        <taxon>Gunneridae</taxon>
        <taxon>Pentapetalae</taxon>
        <taxon>rosids</taxon>
        <taxon>Vitales</taxon>
        <taxon>Vitaceae</taxon>
        <taxon>Viteae</taxon>
        <taxon>Vitis</taxon>
    </lineage>
</organism>
<comment type="caution">
    <text evidence="3">The sequence shown here is derived from an EMBL/GenBank/DDBJ whole genome shotgun (WGS) entry which is preliminary data.</text>
</comment>
<dbReference type="EMBL" id="QGNW01001243">
    <property type="protein sequence ID" value="RVW48773.1"/>
    <property type="molecule type" value="Genomic_DNA"/>
</dbReference>
<dbReference type="PANTHER" id="PTHR33401:SF19">
    <property type="entry name" value="(RAPE) HYPOTHETICAL PROTEIN"/>
    <property type="match status" value="1"/>
</dbReference>
<protein>
    <submittedName>
        <fullName evidence="3">Uncharacterized protein</fullName>
    </submittedName>
</protein>
<dbReference type="Proteomes" id="UP000288805">
    <property type="component" value="Unassembled WGS sequence"/>
</dbReference>
<accession>A0A438JVB3</accession>
<reference evidence="3 4" key="1">
    <citation type="journal article" date="2018" name="PLoS Genet.">
        <title>Population sequencing reveals clonal diversity and ancestral inbreeding in the grapevine cultivar Chardonnay.</title>
        <authorList>
            <person name="Roach M.J."/>
            <person name="Johnson D.L."/>
            <person name="Bohlmann J."/>
            <person name="van Vuuren H.J."/>
            <person name="Jones S.J."/>
            <person name="Pretorius I.S."/>
            <person name="Schmidt S.A."/>
            <person name="Borneman A.R."/>
        </authorList>
    </citation>
    <scope>NUCLEOTIDE SEQUENCE [LARGE SCALE GENOMIC DNA]</scope>
    <source>
        <strain evidence="4">cv. Chardonnay</strain>
        <strain evidence="3">I10V1</strain>
        <tissue evidence="3">Leaf</tissue>
    </source>
</reference>
<sequence>MRVLFCKIHCPSFICFCKPSPHIYTPGPLKLENNPHVPPSIVSIPDGENHLSGDTIEVKDGSSDGKQPDENLLKTSLKKAPSEPGTPKEVGKKRVQWMDFLGKELVEIKEFESRWELYAYKKEWGFVTLFTPLNAARLKAKFLTGERELRQSEVWTMEVRSAILVNPFWG</sequence>
<evidence type="ECO:0000313" key="2">
    <source>
        <dbReference type="EMBL" id="RVW48773.1"/>
    </source>
</evidence>
<evidence type="ECO:0000313" key="4">
    <source>
        <dbReference type="Proteomes" id="UP000288805"/>
    </source>
</evidence>
<feature type="region of interest" description="Disordered" evidence="1">
    <location>
        <begin position="52"/>
        <end position="89"/>
    </location>
</feature>
<dbReference type="EMBL" id="QGNW01000026">
    <property type="protein sequence ID" value="RVX12911.1"/>
    <property type="molecule type" value="Genomic_DNA"/>
</dbReference>